<proteinExistence type="predicted"/>
<keyword evidence="2" id="KW-1185">Reference proteome</keyword>
<dbReference type="AlphaFoldDB" id="A0A284R687"/>
<sequence>MHMIVRKIGMTTRRKQRTVIDTVKGVNLVDNCETRMDEASTKVSNADQHAS</sequence>
<dbReference type="EMBL" id="FUEG01000005">
    <property type="protein sequence ID" value="SJL04220.1"/>
    <property type="molecule type" value="Genomic_DNA"/>
</dbReference>
<evidence type="ECO:0000313" key="2">
    <source>
        <dbReference type="Proteomes" id="UP000219338"/>
    </source>
</evidence>
<evidence type="ECO:0000313" key="1">
    <source>
        <dbReference type="EMBL" id="SJL04220.1"/>
    </source>
</evidence>
<gene>
    <name evidence="1" type="ORF">ARMOST_07581</name>
</gene>
<protein>
    <submittedName>
        <fullName evidence="1">Uncharacterized protein</fullName>
    </submittedName>
</protein>
<name>A0A284R687_ARMOS</name>
<reference evidence="2" key="1">
    <citation type="journal article" date="2017" name="Nat. Ecol. Evol.">
        <title>Genome expansion and lineage-specific genetic innovations in the forest pathogenic fungi Armillaria.</title>
        <authorList>
            <person name="Sipos G."/>
            <person name="Prasanna A.N."/>
            <person name="Walter M.C."/>
            <person name="O'Connor E."/>
            <person name="Balint B."/>
            <person name="Krizsan K."/>
            <person name="Kiss B."/>
            <person name="Hess J."/>
            <person name="Varga T."/>
            <person name="Slot J."/>
            <person name="Riley R."/>
            <person name="Boka B."/>
            <person name="Rigling D."/>
            <person name="Barry K."/>
            <person name="Lee J."/>
            <person name="Mihaltcheva S."/>
            <person name="LaButti K."/>
            <person name="Lipzen A."/>
            <person name="Waldron R."/>
            <person name="Moloney N.M."/>
            <person name="Sperisen C."/>
            <person name="Kredics L."/>
            <person name="Vagvoelgyi C."/>
            <person name="Patrignani A."/>
            <person name="Fitzpatrick D."/>
            <person name="Nagy I."/>
            <person name="Doyle S."/>
            <person name="Anderson J.B."/>
            <person name="Grigoriev I.V."/>
            <person name="Gueldener U."/>
            <person name="Muensterkoetter M."/>
            <person name="Nagy L.G."/>
        </authorList>
    </citation>
    <scope>NUCLEOTIDE SEQUENCE [LARGE SCALE GENOMIC DNA]</scope>
    <source>
        <strain evidence="2">C18/9</strain>
    </source>
</reference>
<organism evidence="1 2">
    <name type="scientific">Armillaria ostoyae</name>
    <name type="common">Armillaria root rot fungus</name>
    <dbReference type="NCBI Taxonomy" id="47428"/>
    <lineage>
        <taxon>Eukaryota</taxon>
        <taxon>Fungi</taxon>
        <taxon>Dikarya</taxon>
        <taxon>Basidiomycota</taxon>
        <taxon>Agaricomycotina</taxon>
        <taxon>Agaricomycetes</taxon>
        <taxon>Agaricomycetidae</taxon>
        <taxon>Agaricales</taxon>
        <taxon>Marasmiineae</taxon>
        <taxon>Physalacriaceae</taxon>
        <taxon>Armillaria</taxon>
    </lineage>
</organism>
<dbReference type="Proteomes" id="UP000219338">
    <property type="component" value="Unassembled WGS sequence"/>
</dbReference>
<accession>A0A284R687</accession>